<feature type="domain" description="Phage terminase large subunit N-terminal" evidence="1">
    <location>
        <begin position="42"/>
        <end position="237"/>
    </location>
</feature>
<evidence type="ECO:0000259" key="1">
    <source>
        <dbReference type="Pfam" id="PF04466"/>
    </source>
</evidence>
<sequence>MEFFFVCTKLEGRHTIEPLKITINKSIFNDAYLPQLQNYQTRFNIYYGGAGSGKSHFVVQKMILKYLEYPNRKCLVIRKVGNSLRDSIFELFKTVLSDWHLLERCEIRDSLLSITLPNGSTFIFKGLDDSEKIKSIANIDDIVVEECTEIDKQEFSQLGLRLRSKNGYNQIHVMFNPISKSNWVYEMWFQNGYDESDTMVLKTTYKDNKFLPYDYINALIKMKETDPVYYRIYALGEFASLDKLIYTNWEELDFDWRKLMQQRPYAKACFGLDFGYVNDPSAFIAMIVDEVNKEIYIFDEFYEKGLLNDALALKIVKRGYGKEIIFADSAERKSIDEIKRNGVPRIKPAKKGKDSIVNGIQFLKQFKIYVHISCVNVIEELKNYAWKKDKITKEYINTPIDMYNHCLDAARYGVQGVKVGNTTYDRKVYGKGKGVIRIGKKKRGSKVF</sequence>
<proteinExistence type="predicted"/>
<dbReference type="PANTHER" id="PTHR39184">
    <property type="match status" value="1"/>
</dbReference>
<feature type="domain" description="Phage terminase large subunit C-terminal" evidence="2">
    <location>
        <begin position="273"/>
        <end position="414"/>
    </location>
</feature>
<evidence type="ECO:0000259" key="2">
    <source>
        <dbReference type="Pfam" id="PF17288"/>
    </source>
</evidence>
<dbReference type="EMBL" id="SXFB01000004">
    <property type="protein sequence ID" value="NFV26181.1"/>
    <property type="molecule type" value="Genomic_DNA"/>
</dbReference>
<dbReference type="Pfam" id="PF17288">
    <property type="entry name" value="Terminase_3C"/>
    <property type="match status" value="1"/>
</dbReference>
<reference evidence="3 4" key="1">
    <citation type="submission" date="2019-04" db="EMBL/GenBank/DDBJ databases">
        <title>Genome sequencing of Clostridium botulinum Groups I-IV and Clostridium butyricum.</title>
        <authorList>
            <person name="Brunt J."/>
            <person name="Van Vliet A.H.M."/>
            <person name="Stringer S.C."/>
            <person name="Carter A.T."/>
            <person name="Peck M.W."/>
        </authorList>
    </citation>
    <scope>NUCLEOTIDE SEQUENCE [LARGE SCALE GENOMIC DNA]</scope>
    <source>
        <strain evidence="3 4">BL81</strain>
    </source>
</reference>
<comment type="caution">
    <text evidence="3">The sequence shown here is derived from an EMBL/GenBank/DDBJ whole genome shotgun (WGS) entry which is preliminary data.</text>
</comment>
<gene>
    <name evidence="3" type="ORF">FDG31_08305</name>
</gene>
<protein>
    <submittedName>
        <fullName evidence="3">PBSX family phage terminase large subunit</fullName>
    </submittedName>
</protein>
<dbReference type="NCBIfam" id="TIGR01547">
    <property type="entry name" value="phage_term_2"/>
    <property type="match status" value="1"/>
</dbReference>
<name>A0A6B4JHM5_CLOBO</name>
<dbReference type="PANTHER" id="PTHR39184:SF1">
    <property type="entry name" value="PBSX PHAGE TERMINASE LARGE SUBUNIT"/>
    <property type="match status" value="1"/>
</dbReference>
<dbReference type="InterPro" id="IPR006437">
    <property type="entry name" value="Phage_terminase_lsu"/>
</dbReference>
<evidence type="ECO:0000313" key="4">
    <source>
        <dbReference type="Proteomes" id="UP000486903"/>
    </source>
</evidence>
<dbReference type="Proteomes" id="UP000486903">
    <property type="component" value="Unassembled WGS sequence"/>
</dbReference>
<dbReference type="RefSeq" id="WP_003370658.1">
    <property type="nucleotide sequence ID" value="NZ_JACBBA010000001.1"/>
</dbReference>
<dbReference type="InterPro" id="IPR052380">
    <property type="entry name" value="Viral_DNA_packaging_terminase"/>
</dbReference>
<organism evidence="3 4">
    <name type="scientific">Clostridium botulinum</name>
    <dbReference type="NCBI Taxonomy" id="1491"/>
    <lineage>
        <taxon>Bacteria</taxon>
        <taxon>Bacillati</taxon>
        <taxon>Bacillota</taxon>
        <taxon>Clostridia</taxon>
        <taxon>Eubacteriales</taxon>
        <taxon>Clostridiaceae</taxon>
        <taxon>Clostridium</taxon>
    </lineage>
</organism>
<dbReference type="AlphaFoldDB" id="A0A6B4JHM5"/>
<evidence type="ECO:0000313" key="3">
    <source>
        <dbReference type="EMBL" id="NFV26181.1"/>
    </source>
</evidence>
<dbReference type="Gene3D" id="3.30.420.280">
    <property type="match status" value="1"/>
</dbReference>
<dbReference type="Gene3D" id="3.40.50.300">
    <property type="entry name" value="P-loop containing nucleotide triphosphate hydrolases"/>
    <property type="match status" value="1"/>
</dbReference>
<dbReference type="InterPro" id="IPR035413">
    <property type="entry name" value="Terminase_L_C"/>
</dbReference>
<dbReference type="InterPro" id="IPR027417">
    <property type="entry name" value="P-loop_NTPase"/>
</dbReference>
<dbReference type="InterPro" id="IPR035412">
    <property type="entry name" value="Terminase_L_N"/>
</dbReference>
<dbReference type="Pfam" id="PF04466">
    <property type="entry name" value="Terminase_3"/>
    <property type="match status" value="1"/>
</dbReference>
<accession>A0A6B4JHM5</accession>